<keyword evidence="2" id="KW-1003">Cell membrane</keyword>
<dbReference type="SUPFAM" id="SSF52540">
    <property type="entry name" value="P-loop containing nucleoside triphosphate hydrolases"/>
    <property type="match status" value="1"/>
</dbReference>
<keyword evidence="7" id="KW-0406">Ion transport</keyword>
<dbReference type="Pfam" id="PF00005">
    <property type="entry name" value="ABC_tran"/>
    <property type="match status" value="1"/>
</dbReference>
<dbReference type="Gene3D" id="3.40.50.300">
    <property type="entry name" value="P-loop containing nucleotide triphosphate hydrolases"/>
    <property type="match status" value="1"/>
</dbReference>
<dbReference type="EMBL" id="JAETXX010000009">
    <property type="protein sequence ID" value="MCF8715715.1"/>
    <property type="molecule type" value="Genomic_DNA"/>
</dbReference>
<reference evidence="10 11" key="1">
    <citation type="submission" date="2021-01" db="EMBL/GenBank/DDBJ databases">
        <title>Genome sequencing of Joostella atrarenae M1-2 (= KCTC 23194).</title>
        <authorList>
            <person name="Zakaria M.R."/>
            <person name="Lam M.Q."/>
            <person name="Chong C.S."/>
        </authorList>
    </citation>
    <scope>NUCLEOTIDE SEQUENCE [LARGE SCALE GENOMIC DNA]</scope>
    <source>
        <strain evidence="10 11">M1-2</strain>
    </source>
</reference>
<evidence type="ECO:0000256" key="3">
    <source>
        <dbReference type="ARBA" id="ARBA00022496"/>
    </source>
</evidence>
<accession>A0ABS9J5N9</accession>
<sequence length="241" mass="27342">MNSILKVENLNKSFKNESILKDVNLNLNKGEVLSLLGYSGGGKTTLLKIIAGLEKKDKGIIILNDEDISDTKVQDRNIVYLYQDALLFPHLNVFENIAFGLRLRNIDKAIIEEKVWDMLDKLEMKAHAKKMSTELSGGQKQRISFGRAMVIEPQLLLLDEPFGALDGVTRSKMQVLFKSLAKKMNVSALFVTHDLKEAIVMGDEIARIKKGKLKQYATKEDFYNDDDSGVKKEVDFWKQFN</sequence>
<dbReference type="SMART" id="SM00382">
    <property type="entry name" value="AAA"/>
    <property type="match status" value="1"/>
</dbReference>
<evidence type="ECO:0000256" key="5">
    <source>
        <dbReference type="ARBA" id="ARBA00022840"/>
    </source>
</evidence>
<dbReference type="PANTHER" id="PTHR42781:SF4">
    <property type="entry name" value="SPERMIDINE_PUTRESCINE IMPORT ATP-BINDING PROTEIN POTA"/>
    <property type="match status" value="1"/>
</dbReference>
<evidence type="ECO:0000256" key="1">
    <source>
        <dbReference type="ARBA" id="ARBA00022448"/>
    </source>
</evidence>
<organism evidence="10 11">
    <name type="scientific">Joostella atrarenae</name>
    <dbReference type="NCBI Taxonomy" id="679257"/>
    <lineage>
        <taxon>Bacteria</taxon>
        <taxon>Pseudomonadati</taxon>
        <taxon>Bacteroidota</taxon>
        <taxon>Flavobacteriia</taxon>
        <taxon>Flavobacteriales</taxon>
        <taxon>Flavobacteriaceae</taxon>
        <taxon>Joostella</taxon>
    </lineage>
</organism>
<evidence type="ECO:0000256" key="6">
    <source>
        <dbReference type="ARBA" id="ARBA00023004"/>
    </source>
</evidence>
<keyword evidence="1" id="KW-0813">Transport</keyword>
<dbReference type="Proteomes" id="UP000829517">
    <property type="component" value="Unassembled WGS sequence"/>
</dbReference>
<proteinExistence type="predicted"/>
<dbReference type="GO" id="GO:0005524">
    <property type="term" value="F:ATP binding"/>
    <property type="evidence" value="ECO:0007669"/>
    <property type="project" value="UniProtKB-KW"/>
</dbReference>
<dbReference type="PANTHER" id="PTHR42781">
    <property type="entry name" value="SPERMIDINE/PUTRESCINE IMPORT ATP-BINDING PROTEIN POTA"/>
    <property type="match status" value="1"/>
</dbReference>
<name>A0ABS9J5N9_9FLAO</name>
<keyword evidence="6" id="KW-0408">Iron</keyword>
<keyword evidence="4" id="KW-0547">Nucleotide-binding</keyword>
<keyword evidence="5 10" id="KW-0067">ATP-binding</keyword>
<keyword evidence="8" id="KW-0472">Membrane</keyword>
<dbReference type="InterPro" id="IPR027417">
    <property type="entry name" value="P-loop_NTPase"/>
</dbReference>
<dbReference type="InterPro" id="IPR017871">
    <property type="entry name" value="ABC_transporter-like_CS"/>
</dbReference>
<evidence type="ECO:0000256" key="8">
    <source>
        <dbReference type="ARBA" id="ARBA00023136"/>
    </source>
</evidence>
<comment type="caution">
    <text evidence="10">The sequence shown here is derived from an EMBL/GenBank/DDBJ whole genome shotgun (WGS) entry which is preliminary data.</text>
</comment>
<evidence type="ECO:0000313" key="10">
    <source>
        <dbReference type="EMBL" id="MCF8715715.1"/>
    </source>
</evidence>
<evidence type="ECO:0000256" key="4">
    <source>
        <dbReference type="ARBA" id="ARBA00022741"/>
    </source>
</evidence>
<evidence type="ECO:0000259" key="9">
    <source>
        <dbReference type="PROSITE" id="PS50893"/>
    </source>
</evidence>
<evidence type="ECO:0000313" key="11">
    <source>
        <dbReference type="Proteomes" id="UP000829517"/>
    </source>
</evidence>
<dbReference type="InterPro" id="IPR050093">
    <property type="entry name" value="ABC_SmlMolc_Importer"/>
</dbReference>
<dbReference type="PROSITE" id="PS00211">
    <property type="entry name" value="ABC_TRANSPORTER_1"/>
    <property type="match status" value="1"/>
</dbReference>
<dbReference type="InterPro" id="IPR015853">
    <property type="entry name" value="ABC_transpr_FbpC"/>
</dbReference>
<gene>
    <name evidence="10" type="ORF">JM658_12840</name>
</gene>
<feature type="domain" description="ABC transporter" evidence="9">
    <location>
        <begin position="5"/>
        <end position="235"/>
    </location>
</feature>
<dbReference type="RefSeq" id="WP_236959681.1">
    <property type="nucleotide sequence ID" value="NZ_JAETXX010000009.1"/>
</dbReference>
<dbReference type="PROSITE" id="PS50893">
    <property type="entry name" value="ABC_TRANSPORTER_2"/>
    <property type="match status" value="1"/>
</dbReference>
<dbReference type="InterPro" id="IPR003593">
    <property type="entry name" value="AAA+_ATPase"/>
</dbReference>
<keyword evidence="11" id="KW-1185">Reference proteome</keyword>
<evidence type="ECO:0000256" key="7">
    <source>
        <dbReference type="ARBA" id="ARBA00023065"/>
    </source>
</evidence>
<evidence type="ECO:0000256" key="2">
    <source>
        <dbReference type="ARBA" id="ARBA00022475"/>
    </source>
</evidence>
<protein>
    <submittedName>
        <fullName evidence="10">ABC transporter ATP-binding protein</fullName>
    </submittedName>
</protein>
<dbReference type="CDD" id="cd03259">
    <property type="entry name" value="ABC_Carb_Solutes_like"/>
    <property type="match status" value="1"/>
</dbReference>
<keyword evidence="3" id="KW-0410">Iron transport</keyword>
<dbReference type="InterPro" id="IPR003439">
    <property type="entry name" value="ABC_transporter-like_ATP-bd"/>
</dbReference>